<dbReference type="eggNOG" id="ENOG502SM0Z">
    <property type="taxonomic scope" value="Eukaryota"/>
</dbReference>
<dbReference type="OrthoDB" id="90027at2759"/>
<dbReference type="EMBL" id="DS028134">
    <property type="protein sequence ID" value="EEY56660.1"/>
    <property type="molecule type" value="Genomic_DNA"/>
</dbReference>
<dbReference type="RefSeq" id="XP_002902734.1">
    <property type="nucleotide sequence ID" value="XM_002902688.1"/>
</dbReference>
<dbReference type="KEGG" id="pif:PITG_10213"/>
<dbReference type="InParanoid" id="D0NEL5"/>
<dbReference type="VEuPathDB" id="FungiDB:PITG_10213"/>
<keyword evidence="2" id="KW-1185">Reference proteome</keyword>
<accession>D0NEL5</accession>
<reference evidence="2" key="1">
    <citation type="journal article" date="2009" name="Nature">
        <title>Genome sequence and analysis of the Irish potato famine pathogen Phytophthora infestans.</title>
        <authorList>
            <consortium name="The Broad Institute Genome Sequencing Platform"/>
            <person name="Haas B.J."/>
            <person name="Kamoun S."/>
            <person name="Zody M.C."/>
            <person name="Jiang R.H."/>
            <person name="Handsaker R.E."/>
            <person name="Cano L.M."/>
            <person name="Grabherr M."/>
            <person name="Kodira C.D."/>
            <person name="Raffaele S."/>
            <person name="Torto-Alalibo T."/>
            <person name="Bozkurt T.O."/>
            <person name="Ah-Fong A.M."/>
            <person name="Alvarado L."/>
            <person name="Anderson V.L."/>
            <person name="Armstrong M.R."/>
            <person name="Avrova A."/>
            <person name="Baxter L."/>
            <person name="Beynon J."/>
            <person name="Boevink P.C."/>
            <person name="Bollmann S.R."/>
            <person name="Bos J.I."/>
            <person name="Bulone V."/>
            <person name="Cai G."/>
            <person name="Cakir C."/>
            <person name="Carrington J.C."/>
            <person name="Chawner M."/>
            <person name="Conti L."/>
            <person name="Costanzo S."/>
            <person name="Ewan R."/>
            <person name="Fahlgren N."/>
            <person name="Fischbach M.A."/>
            <person name="Fugelstad J."/>
            <person name="Gilroy E.M."/>
            <person name="Gnerre S."/>
            <person name="Green P.J."/>
            <person name="Grenville-Briggs L.J."/>
            <person name="Griffith J."/>
            <person name="Grunwald N.J."/>
            <person name="Horn K."/>
            <person name="Horner N.R."/>
            <person name="Hu C.H."/>
            <person name="Huitema E."/>
            <person name="Jeong D.H."/>
            <person name="Jones A.M."/>
            <person name="Jones J.D."/>
            <person name="Jones R.W."/>
            <person name="Karlsson E.K."/>
            <person name="Kunjeti S.G."/>
            <person name="Lamour K."/>
            <person name="Liu Z."/>
            <person name="Ma L."/>
            <person name="Maclean D."/>
            <person name="Chibucos M.C."/>
            <person name="McDonald H."/>
            <person name="McWalters J."/>
            <person name="Meijer H.J."/>
            <person name="Morgan W."/>
            <person name="Morris P.F."/>
            <person name="Munro C.A."/>
            <person name="O'Neill K."/>
            <person name="Ospina-Giraldo M."/>
            <person name="Pinzon A."/>
            <person name="Pritchard L."/>
            <person name="Ramsahoye B."/>
            <person name="Ren Q."/>
            <person name="Restrepo S."/>
            <person name="Roy S."/>
            <person name="Sadanandom A."/>
            <person name="Savidor A."/>
            <person name="Schornack S."/>
            <person name="Schwartz D.C."/>
            <person name="Schumann U.D."/>
            <person name="Schwessinger B."/>
            <person name="Seyer L."/>
            <person name="Sharpe T."/>
            <person name="Silvar C."/>
            <person name="Song J."/>
            <person name="Studholme D.J."/>
            <person name="Sykes S."/>
            <person name="Thines M."/>
            <person name="van de Vondervoort P.J."/>
            <person name="Phuntumart V."/>
            <person name="Wawra S."/>
            <person name="Weide R."/>
            <person name="Win J."/>
            <person name="Young C."/>
            <person name="Zhou S."/>
            <person name="Fry W."/>
            <person name="Meyers B.C."/>
            <person name="van West P."/>
            <person name="Ristaino J."/>
            <person name="Govers F."/>
            <person name="Birch P.R."/>
            <person name="Whisson S.C."/>
            <person name="Judelson H.S."/>
            <person name="Nusbaum C."/>
        </authorList>
    </citation>
    <scope>NUCLEOTIDE SEQUENCE [LARGE SCALE GENOMIC DNA]</scope>
    <source>
        <strain evidence="2">T30-4</strain>
    </source>
</reference>
<sequence>MPTDMGEITKEEPKKGGFWDTVRCCHTIKIELTPRQLLDINGEFDGNKAVINMFGGIYTYFDDNLGLRPEFLAFSSPHGDHRIVLKNLTDEVGPLFIMIDEIGMAFNHIKLTDKVDQSKRFVAFRYHVVASLFSNGDFFFLIGGRASSLNYLSTVESRFQSSNLVFKHLDLRLLRSSAIQNSSETDVDEEKATTLMDHYALDDSQLETVSKHLCRATFVLESSKSTQTFHQNEALKLSKPLPDSGRNALAIGSEGTKSSLALPEIDSSASGRSKREELEIYKNEGELNAFADCRTMTSDGKEDASFLHEIPRAFLELQKDLSPSAARYQLEDVDDVGRVTARLHGPR</sequence>
<organism evidence="1 2">
    <name type="scientific">Phytophthora infestans (strain T30-4)</name>
    <name type="common">Potato late blight agent</name>
    <dbReference type="NCBI Taxonomy" id="403677"/>
    <lineage>
        <taxon>Eukaryota</taxon>
        <taxon>Sar</taxon>
        <taxon>Stramenopiles</taxon>
        <taxon>Oomycota</taxon>
        <taxon>Peronosporomycetes</taxon>
        <taxon>Peronosporales</taxon>
        <taxon>Peronosporaceae</taxon>
        <taxon>Phytophthora</taxon>
    </lineage>
</organism>
<evidence type="ECO:0008006" key="3">
    <source>
        <dbReference type="Google" id="ProtNLM"/>
    </source>
</evidence>
<protein>
    <recommendedName>
        <fullName evidence="3">Crinkler (CRN) family protein</fullName>
    </recommendedName>
</protein>
<dbReference type="AlphaFoldDB" id="D0NEL5"/>
<proteinExistence type="predicted"/>
<name>D0NEL5_PHYIT</name>
<evidence type="ECO:0000313" key="1">
    <source>
        <dbReference type="EMBL" id="EEY56660.1"/>
    </source>
</evidence>
<dbReference type="GeneID" id="9461380"/>
<dbReference type="HOGENOM" id="CLU_800421_0_0_1"/>
<evidence type="ECO:0000313" key="2">
    <source>
        <dbReference type="Proteomes" id="UP000006643"/>
    </source>
</evidence>
<dbReference type="Proteomes" id="UP000006643">
    <property type="component" value="Unassembled WGS sequence"/>
</dbReference>
<gene>
    <name evidence="1" type="ORF">PITG_10213</name>
</gene>